<feature type="domain" description="Acetyl xylan esterase" evidence="3">
    <location>
        <begin position="2"/>
        <end position="319"/>
    </location>
</feature>
<feature type="active site" description="Charge relay system" evidence="1">
    <location>
        <position position="273"/>
    </location>
</feature>
<dbReference type="RefSeq" id="WP_044567244.1">
    <property type="nucleotide sequence ID" value="NZ_BAABDR010000098.1"/>
</dbReference>
<dbReference type="GO" id="GO:0005976">
    <property type="term" value="P:polysaccharide metabolic process"/>
    <property type="evidence" value="ECO:0007669"/>
    <property type="project" value="TreeGrafter"/>
</dbReference>
<organism evidence="4">
    <name type="scientific">Streptomyces iranensis</name>
    <dbReference type="NCBI Taxonomy" id="576784"/>
    <lineage>
        <taxon>Bacteria</taxon>
        <taxon>Bacillati</taxon>
        <taxon>Actinomycetota</taxon>
        <taxon>Actinomycetes</taxon>
        <taxon>Kitasatosporales</taxon>
        <taxon>Streptomycetaceae</taxon>
        <taxon>Streptomyces</taxon>
        <taxon>Streptomyces violaceusniger group</taxon>
    </lineage>
</organism>
<sequence>MFIDLPLEQLRTYQPPLPEPDGFDAFWKRTLAEARTRELNAVFTEEDTGLTRVHTYDVEFSGFGGHRIRGWLLAPRDVAGPLPCVVQYLGYSGGRGLPHNWLLWPSVGYAVFVMDSRGQGWVQHSPGVTPDPVGGTGPETPGKMTHGILSPDDYYYRRLYTDAVRAVEAAREHPLVDPARIVVSGGSQGGALALAAAGLVPDLTAALVDVPFMTHIRRAVEITDAEPYGELSRFCATQRELAERVFATLDHFDGLNFAVRANTPALFSTALRDETTPTSCGFAAYHHYAGRKDLKVWSFNGHEGGGTHQQAEQIAYLRRLLG</sequence>
<dbReference type="Pfam" id="PF05448">
    <property type="entry name" value="AXE1"/>
    <property type="match status" value="1"/>
</dbReference>
<dbReference type="InterPro" id="IPR039069">
    <property type="entry name" value="CE7"/>
</dbReference>
<accession>A0A060ZD05</accession>
<keyword evidence="6" id="KW-1185">Reference proteome</keyword>
<protein>
    <submittedName>
        <fullName evidence="4">Acetyl xylan esterase</fullName>
    </submittedName>
    <submittedName>
        <fullName evidence="5">Cephalosporin-C deacetylase</fullName>
        <ecNumber evidence="5">3.1.1.41</ecNumber>
    </submittedName>
</protein>
<dbReference type="InterPro" id="IPR029058">
    <property type="entry name" value="AB_hydrolase_fold"/>
</dbReference>
<feature type="active site" description="Nucleophile" evidence="1">
    <location>
        <position position="187"/>
    </location>
</feature>
<dbReference type="EMBL" id="LK022848">
    <property type="protein sequence ID" value="CDR02645.1"/>
    <property type="molecule type" value="Genomic_DNA"/>
</dbReference>
<evidence type="ECO:0000313" key="6">
    <source>
        <dbReference type="Proteomes" id="UP000756710"/>
    </source>
</evidence>
<dbReference type="AlphaFoldDB" id="A0A060ZD05"/>
<keyword evidence="5" id="KW-0378">Hydrolase</keyword>
<evidence type="ECO:0000313" key="4">
    <source>
        <dbReference type="EMBL" id="CDR02645.1"/>
    </source>
</evidence>
<evidence type="ECO:0000259" key="3">
    <source>
        <dbReference type="Pfam" id="PF05448"/>
    </source>
</evidence>
<feature type="active site" description="Charge relay system" evidence="1">
    <location>
        <position position="302"/>
    </location>
</feature>
<gene>
    <name evidence="5" type="ORF">J2Z30_008134</name>
    <name evidence="4" type="ORF">SIRAN852</name>
</gene>
<name>A0A060ZD05_9ACTN</name>
<feature type="binding site" evidence="2">
    <location>
        <position position="91"/>
    </location>
    <ligand>
        <name>substrate</name>
    </ligand>
</feature>
<evidence type="ECO:0000256" key="2">
    <source>
        <dbReference type="PIRSR" id="PIRSR639069-2"/>
    </source>
</evidence>
<dbReference type="EMBL" id="JAGGLR010000028">
    <property type="protein sequence ID" value="MBP2067068.1"/>
    <property type="molecule type" value="Genomic_DNA"/>
</dbReference>
<proteinExistence type="predicted"/>
<evidence type="ECO:0000313" key="5">
    <source>
        <dbReference type="EMBL" id="MBP2067068.1"/>
    </source>
</evidence>
<dbReference type="Gene3D" id="3.40.50.1820">
    <property type="entry name" value="alpha/beta hydrolase"/>
    <property type="match status" value="1"/>
</dbReference>
<dbReference type="PANTHER" id="PTHR40111">
    <property type="entry name" value="CEPHALOSPORIN-C DEACETYLASE"/>
    <property type="match status" value="1"/>
</dbReference>
<dbReference type="PANTHER" id="PTHR40111:SF1">
    <property type="entry name" value="CEPHALOSPORIN-C DEACETYLASE"/>
    <property type="match status" value="1"/>
</dbReference>
<dbReference type="EC" id="3.1.1.41" evidence="5"/>
<dbReference type="SUPFAM" id="SSF53474">
    <property type="entry name" value="alpha/beta-Hydrolases"/>
    <property type="match status" value="1"/>
</dbReference>
<dbReference type="GO" id="GO:0047739">
    <property type="term" value="F:cephalosporin-C deacetylase activity"/>
    <property type="evidence" value="ECO:0007669"/>
    <property type="project" value="UniProtKB-EC"/>
</dbReference>
<reference evidence="5 6" key="2">
    <citation type="submission" date="2021-03" db="EMBL/GenBank/DDBJ databases">
        <title>Genomic Encyclopedia of Type Strains, Phase IV (KMG-IV): sequencing the most valuable type-strain genomes for metagenomic binning, comparative biology and taxonomic classification.</title>
        <authorList>
            <person name="Goeker M."/>
        </authorList>
    </citation>
    <scope>NUCLEOTIDE SEQUENCE [LARGE SCALE GENOMIC DNA]</scope>
    <source>
        <strain evidence="5 6">DSM 41954</strain>
    </source>
</reference>
<reference evidence="4" key="1">
    <citation type="submission" date="2014-05" db="EMBL/GenBank/DDBJ databases">
        <authorList>
            <person name="Horn Fabian"/>
        </authorList>
    </citation>
    <scope>NUCLEOTIDE SEQUENCE</scope>
</reference>
<evidence type="ECO:0000256" key="1">
    <source>
        <dbReference type="PIRSR" id="PIRSR639069-1"/>
    </source>
</evidence>
<dbReference type="InterPro" id="IPR008391">
    <property type="entry name" value="AXE1_dom"/>
</dbReference>
<dbReference type="Proteomes" id="UP000756710">
    <property type="component" value="Unassembled WGS sequence"/>
</dbReference>
<dbReference type="HOGENOM" id="CLU_054209_1_0_11"/>